<dbReference type="EMBL" id="AMZH03015090">
    <property type="protein sequence ID" value="RRT46590.1"/>
    <property type="molecule type" value="Genomic_DNA"/>
</dbReference>
<accession>A0A426Y4P4</accession>
<gene>
    <name evidence="1" type="ORF">B296_00005589</name>
</gene>
<sequence>MVRVVGELDCFSAHIRLREPNKSEDKAECKVIDSRAMGLAAPWYRKDGTSMESSIPCSHGGRALVVKGAEEVENAKANSKYQDRSEGQRLRNFIRPVSMGFSS</sequence>
<evidence type="ECO:0000313" key="2">
    <source>
        <dbReference type="Proteomes" id="UP000287651"/>
    </source>
</evidence>
<reference evidence="1 2" key="1">
    <citation type="journal article" date="2014" name="Agronomy (Basel)">
        <title>A Draft Genome Sequence for Ensete ventricosum, the Drought-Tolerant Tree Against Hunger.</title>
        <authorList>
            <person name="Harrison J."/>
            <person name="Moore K.A."/>
            <person name="Paszkiewicz K."/>
            <person name="Jones T."/>
            <person name="Grant M."/>
            <person name="Ambacheew D."/>
            <person name="Muzemil S."/>
            <person name="Studholme D.J."/>
        </authorList>
    </citation>
    <scope>NUCLEOTIDE SEQUENCE [LARGE SCALE GENOMIC DNA]</scope>
</reference>
<organism evidence="1 2">
    <name type="scientific">Ensete ventricosum</name>
    <name type="common">Abyssinian banana</name>
    <name type="synonym">Musa ensete</name>
    <dbReference type="NCBI Taxonomy" id="4639"/>
    <lineage>
        <taxon>Eukaryota</taxon>
        <taxon>Viridiplantae</taxon>
        <taxon>Streptophyta</taxon>
        <taxon>Embryophyta</taxon>
        <taxon>Tracheophyta</taxon>
        <taxon>Spermatophyta</taxon>
        <taxon>Magnoliopsida</taxon>
        <taxon>Liliopsida</taxon>
        <taxon>Zingiberales</taxon>
        <taxon>Musaceae</taxon>
        <taxon>Ensete</taxon>
    </lineage>
</organism>
<proteinExistence type="predicted"/>
<dbReference type="Proteomes" id="UP000287651">
    <property type="component" value="Unassembled WGS sequence"/>
</dbReference>
<dbReference type="AlphaFoldDB" id="A0A426Y4P4"/>
<comment type="caution">
    <text evidence="1">The sequence shown here is derived from an EMBL/GenBank/DDBJ whole genome shotgun (WGS) entry which is preliminary data.</text>
</comment>
<name>A0A426Y4P4_ENSVE</name>
<evidence type="ECO:0000313" key="1">
    <source>
        <dbReference type="EMBL" id="RRT46590.1"/>
    </source>
</evidence>
<protein>
    <submittedName>
        <fullName evidence="1">Uncharacterized protein</fullName>
    </submittedName>
</protein>